<reference evidence="1" key="1">
    <citation type="submission" date="2020-03" db="EMBL/GenBank/DDBJ databases">
        <title>The deep terrestrial virosphere.</title>
        <authorList>
            <person name="Holmfeldt K."/>
            <person name="Nilsson E."/>
            <person name="Simone D."/>
            <person name="Lopez-Fernandez M."/>
            <person name="Wu X."/>
            <person name="de Brujin I."/>
            <person name="Lundin D."/>
            <person name="Andersson A."/>
            <person name="Bertilsson S."/>
            <person name="Dopson M."/>
        </authorList>
    </citation>
    <scope>NUCLEOTIDE SEQUENCE</scope>
    <source>
        <strain evidence="2">MM415A00136</strain>
        <strain evidence="1">MM415B00397</strain>
    </source>
</reference>
<protein>
    <submittedName>
        <fullName evidence="1">Uncharacterized protein</fullName>
    </submittedName>
</protein>
<accession>A0A6M3J8W1</accession>
<dbReference type="EMBL" id="MT145195">
    <property type="protein sequence ID" value="QJI05176.1"/>
    <property type="molecule type" value="Genomic_DNA"/>
</dbReference>
<organism evidence="1">
    <name type="scientific">viral metagenome</name>
    <dbReference type="NCBI Taxonomy" id="1070528"/>
    <lineage>
        <taxon>unclassified sequences</taxon>
        <taxon>metagenomes</taxon>
        <taxon>organismal metagenomes</taxon>
    </lineage>
</organism>
<evidence type="ECO:0000313" key="2">
    <source>
        <dbReference type="EMBL" id="QJI05176.1"/>
    </source>
</evidence>
<proteinExistence type="predicted"/>
<dbReference type="EMBL" id="MT141538">
    <property type="protein sequence ID" value="QJA65392.1"/>
    <property type="molecule type" value="Genomic_DNA"/>
</dbReference>
<name>A0A6M3J8W1_9ZZZZ</name>
<sequence>MIIKNRRYKEGVDYLYVNKVRVGLACDTCGTIKMLWPYRIRNKIETYLIGKGWKRIGGSVNKIG</sequence>
<evidence type="ECO:0000313" key="1">
    <source>
        <dbReference type="EMBL" id="QJA65392.1"/>
    </source>
</evidence>
<dbReference type="AlphaFoldDB" id="A0A6M3J8W1"/>
<gene>
    <name evidence="2" type="ORF">MM415A00136_0058</name>
    <name evidence="1" type="ORF">MM415B00397_0004</name>
</gene>